<dbReference type="CDD" id="cd05828">
    <property type="entry name" value="Sortase_D_1"/>
    <property type="match status" value="1"/>
</dbReference>
<dbReference type="Gene3D" id="2.40.260.10">
    <property type="entry name" value="Sortase"/>
    <property type="match status" value="1"/>
</dbReference>
<keyword evidence="1" id="KW-0378">Hydrolase</keyword>
<accession>A0A1H0X1V2</accession>
<dbReference type="AlphaFoldDB" id="A0A1H0X1V2"/>
<dbReference type="EMBL" id="FNJU01000024">
    <property type="protein sequence ID" value="SDP96921.1"/>
    <property type="molecule type" value="Genomic_DNA"/>
</dbReference>
<evidence type="ECO:0000313" key="4">
    <source>
        <dbReference type="EMBL" id="SDP96921.1"/>
    </source>
</evidence>
<sequence length="190" mass="21093">MKKSSIIALLFIIGGGVMIGFSGWQIYSTKAETAKTLNEAKQLIQTGRESITVENKEQPEFGDTIGILSIPELKAELPIVEGTDPDDLEKGVGHYRGSYLPDENGQIVLSGHRDTVFRDMGKLKIGDYLTIQLPSGDYTYQITSTKIVSADDTSIITLQNEEEELILTTCYPFSYIGDAPDRYIMYAKRI</sequence>
<evidence type="ECO:0000313" key="5">
    <source>
        <dbReference type="Proteomes" id="UP000199159"/>
    </source>
</evidence>
<gene>
    <name evidence="4" type="ORF">SAMN05216565_1241</name>
</gene>
<keyword evidence="3" id="KW-1133">Transmembrane helix</keyword>
<dbReference type="Proteomes" id="UP000199159">
    <property type="component" value="Unassembled WGS sequence"/>
</dbReference>
<dbReference type="GO" id="GO:0016787">
    <property type="term" value="F:hydrolase activity"/>
    <property type="evidence" value="ECO:0007669"/>
    <property type="project" value="UniProtKB-KW"/>
</dbReference>
<proteinExistence type="predicted"/>
<dbReference type="NCBIfam" id="TIGR01076">
    <property type="entry name" value="sortase_fam"/>
    <property type="match status" value="1"/>
</dbReference>
<keyword evidence="3" id="KW-0472">Membrane</keyword>
<feature type="active site" description="Proton donor/acceptor" evidence="2">
    <location>
        <position position="112"/>
    </location>
</feature>
<dbReference type="InterPro" id="IPR023365">
    <property type="entry name" value="Sortase_dom-sf"/>
</dbReference>
<evidence type="ECO:0000256" key="1">
    <source>
        <dbReference type="ARBA" id="ARBA00022801"/>
    </source>
</evidence>
<dbReference type="InterPro" id="IPR041999">
    <property type="entry name" value="Sortase_D_1"/>
</dbReference>
<feature type="transmembrane region" description="Helical" evidence="3">
    <location>
        <begin position="7"/>
        <end position="27"/>
    </location>
</feature>
<feature type="active site" description="Acyl-thioester intermediate" evidence="2">
    <location>
        <position position="170"/>
    </location>
</feature>
<dbReference type="Pfam" id="PF04203">
    <property type="entry name" value="Sortase"/>
    <property type="match status" value="1"/>
</dbReference>
<dbReference type="InterPro" id="IPR005754">
    <property type="entry name" value="Sortase"/>
</dbReference>
<evidence type="ECO:0000256" key="3">
    <source>
        <dbReference type="SAM" id="Phobius"/>
    </source>
</evidence>
<reference evidence="5" key="1">
    <citation type="submission" date="2016-10" db="EMBL/GenBank/DDBJ databases">
        <authorList>
            <person name="Varghese N."/>
            <person name="Submissions S."/>
        </authorList>
    </citation>
    <scope>NUCLEOTIDE SEQUENCE [LARGE SCALE GENOMIC DNA]</scope>
    <source>
        <strain evidence="5">IBRC-M10078</strain>
    </source>
</reference>
<keyword evidence="5" id="KW-1185">Reference proteome</keyword>
<dbReference type="OrthoDB" id="165822at2"/>
<dbReference type="STRING" id="930152.SAMN05216565_1241"/>
<protein>
    <submittedName>
        <fullName evidence="4">Sortase A</fullName>
    </submittedName>
</protein>
<name>A0A1H0X1V2_9BACI</name>
<evidence type="ECO:0000256" key="2">
    <source>
        <dbReference type="PIRSR" id="PIRSR605754-1"/>
    </source>
</evidence>
<keyword evidence="3" id="KW-0812">Transmembrane</keyword>
<dbReference type="InterPro" id="IPR053525">
    <property type="entry name" value="Sortase_D"/>
</dbReference>
<dbReference type="NCBIfam" id="NF033746">
    <property type="entry name" value="class_D_sortase"/>
    <property type="match status" value="1"/>
</dbReference>
<dbReference type="SUPFAM" id="SSF63817">
    <property type="entry name" value="Sortase"/>
    <property type="match status" value="1"/>
</dbReference>
<dbReference type="RefSeq" id="WP_090859840.1">
    <property type="nucleotide sequence ID" value="NZ_FNJU01000024.1"/>
</dbReference>
<organism evidence="4 5">
    <name type="scientific">Litchfieldia salsa</name>
    <dbReference type="NCBI Taxonomy" id="930152"/>
    <lineage>
        <taxon>Bacteria</taxon>
        <taxon>Bacillati</taxon>
        <taxon>Bacillota</taxon>
        <taxon>Bacilli</taxon>
        <taxon>Bacillales</taxon>
        <taxon>Bacillaceae</taxon>
        <taxon>Litchfieldia</taxon>
    </lineage>
</organism>